<feature type="transmembrane region" description="Helical" evidence="4">
    <location>
        <begin position="600"/>
        <end position="618"/>
    </location>
</feature>
<dbReference type="AlphaFoldDB" id="A0A1F7S0G9"/>
<dbReference type="InterPro" id="IPR011043">
    <property type="entry name" value="Gal_Oxase/kelch_b-propeller"/>
</dbReference>
<keyword evidence="2" id="KW-0677">Repeat</keyword>
<dbReference type="EMBL" id="MGDD01000084">
    <property type="protein sequence ID" value="OGL47316.1"/>
    <property type="molecule type" value="Genomic_DNA"/>
</dbReference>
<dbReference type="InterPro" id="IPR015915">
    <property type="entry name" value="Kelch-typ_b-propeller"/>
</dbReference>
<gene>
    <name evidence="5" type="ORF">A2161_17100</name>
</gene>
<keyword evidence="4" id="KW-0812">Transmembrane</keyword>
<accession>A0A1F7S0G9</accession>
<evidence type="ECO:0000256" key="1">
    <source>
        <dbReference type="ARBA" id="ARBA00022441"/>
    </source>
</evidence>
<name>A0A1F7S0G9_9BACT</name>
<evidence type="ECO:0000256" key="3">
    <source>
        <dbReference type="SAM" id="MobiDB-lite"/>
    </source>
</evidence>
<organism evidence="5 6">
    <name type="scientific">Candidatus Schekmanbacteria bacterium RBG_13_48_7</name>
    <dbReference type="NCBI Taxonomy" id="1817878"/>
    <lineage>
        <taxon>Bacteria</taxon>
        <taxon>Candidatus Schekmaniibacteriota</taxon>
    </lineage>
</organism>
<evidence type="ECO:0000256" key="2">
    <source>
        <dbReference type="ARBA" id="ARBA00022737"/>
    </source>
</evidence>
<keyword evidence="4" id="KW-0472">Membrane</keyword>
<dbReference type="Proteomes" id="UP000179266">
    <property type="component" value="Unassembled WGS sequence"/>
</dbReference>
<keyword evidence="4" id="KW-1133">Transmembrane helix</keyword>
<dbReference type="Gene3D" id="2.120.10.80">
    <property type="entry name" value="Kelch-type beta propeller"/>
    <property type="match status" value="2"/>
</dbReference>
<evidence type="ECO:0000256" key="4">
    <source>
        <dbReference type="SAM" id="Phobius"/>
    </source>
</evidence>
<reference evidence="5 6" key="1">
    <citation type="journal article" date="2016" name="Nat. Commun.">
        <title>Thousands of microbial genomes shed light on interconnected biogeochemical processes in an aquifer system.</title>
        <authorList>
            <person name="Anantharaman K."/>
            <person name="Brown C.T."/>
            <person name="Hug L.A."/>
            <person name="Sharon I."/>
            <person name="Castelle C.J."/>
            <person name="Probst A.J."/>
            <person name="Thomas B.C."/>
            <person name="Singh A."/>
            <person name="Wilkins M.J."/>
            <person name="Karaoz U."/>
            <person name="Brodie E.L."/>
            <person name="Williams K.H."/>
            <person name="Hubbard S.S."/>
            <person name="Banfield J.F."/>
        </authorList>
    </citation>
    <scope>NUCLEOTIDE SEQUENCE [LARGE SCALE GENOMIC DNA]</scope>
</reference>
<dbReference type="SUPFAM" id="SSF50965">
    <property type="entry name" value="Galactose oxidase, central domain"/>
    <property type="match status" value="1"/>
</dbReference>
<dbReference type="SUPFAM" id="SSF117281">
    <property type="entry name" value="Kelch motif"/>
    <property type="match status" value="1"/>
</dbReference>
<dbReference type="PANTHER" id="PTHR46093:SF18">
    <property type="entry name" value="FIBRONECTIN TYPE-III DOMAIN-CONTAINING PROTEIN"/>
    <property type="match status" value="1"/>
</dbReference>
<proteinExistence type="predicted"/>
<sequence length="623" mass="67274">MKYNALQIMTILFISIVTQNLIWAQSWTWTELSTTSAPPGRRGHAGIPFDVLFIIFGGDLGGTFDNEIYLLDMPGSTWSPITPMSVDRPTPRFGHTMIDSIVDGELGLLIFGGNDGSLLNDLWFYNLATDEWMEITGTSGDIPPPMMGCSAVSLILGTGEMIIFGGYTGSGYSNEIYSYSPPPVNEWTLLSSVTDPPPPRTEQSAILIPDSTGDTILIFGGKDSSVYFNDLWKFDLASTTWTEISAAGDIPAARASHTAVYNDTDNQMIVFGGETPVCNDDTYILNLSTNNWTELIPLISPDARAEHVSIWDNLSGSYSRMVTYGGNCITTVFSDTWEFSVQPDTPTPTGSPATPTPSLTPGVSSTPTITSTPLPLCDTRYPRAHDDIGGGTINPSDAIFCDSAPASIPAGDQELQLFAFDNAYIGNIFNVRITITYRTSAAPAKDSYRFEASLDGSFGSPVTIVPENYTNVPTFQTVKLDLGAISYTSIGTLAIREAGRKGPGSPDSYFVEWDCCFIELYGICMTPTPSLTPTQTPTGTWYSPIPTDTPTQTNSPTFTNSPTITVTPTFTLTSVPTRTFTPSLTPTNTTMNLPAGNQTGVIILLGMFAIINIITLLCRRLSV</sequence>
<evidence type="ECO:0000313" key="5">
    <source>
        <dbReference type="EMBL" id="OGL47316.1"/>
    </source>
</evidence>
<comment type="caution">
    <text evidence="5">The sequence shown here is derived from an EMBL/GenBank/DDBJ whole genome shotgun (WGS) entry which is preliminary data.</text>
</comment>
<feature type="compositionally biased region" description="Low complexity" evidence="3">
    <location>
        <begin position="347"/>
        <end position="368"/>
    </location>
</feature>
<feature type="region of interest" description="Disordered" evidence="3">
    <location>
        <begin position="341"/>
        <end position="368"/>
    </location>
</feature>
<keyword evidence="1" id="KW-0880">Kelch repeat</keyword>
<dbReference type="Pfam" id="PF24681">
    <property type="entry name" value="Kelch_KLHDC2_KLHL20_DRC7"/>
    <property type="match status" value="1"/>
</dbReference>
<evidence type="ECO:0000313" key="6">
    <source>
        <dbReference type="Proteomes" id="UP000179266"/>
    </source>
</evidence>
<dbReference type="PANTHER" id="PTHR46093">
    <property type="entry name" value="ACYL-COA-BINDING DOMAIN-CONTAINING PROTEIN 5"/>
    <property type="match status" value="1"/>
</dbReference>
<protein>
    <submittedName>
        <fullName evidence="5">Uncharacterized protein</fullName>
    </submittedName>
</protein>